<dbReference type="FunFam" id="3.90.930.40:FF:000001">
    <property type="entry name" value="ribosomal oxygenase 1 isoform X1"/>
    <property type="match status" value="1"/>
</dbReference>
<keyword evidence="3" id="KW-0678">Repressor</keyword>
<feature type="compositionally biased region" description="Basic and acidic residues" evidence="13">
    <location>
        <begin position="15"/>
        <end position="52"/>
    </location>
</feature>
<dbReference type="Gene3D" id="3.90.930.40">
    <property type="match status" value="1"/>
</dbReference>
<keyword evidence="5" id="KW-0156">Chromatin regulator</keyword>
<dbReference type="Gene3D" id="1.10.10.1500">
    <property type="entry name" value="JmjC domain-containing ribosomal oxygenase (ROX), dimer domain"/>
    <property type="match status" value="1"/>
</dbReference>
<comment type="subcellular location">
    <subcellularLocation>
        <location evidence="1 12">Nucleus</location>
    </subcellularLocation>
</comment>
<dbReference type="GO" id="GO:0008168">
    <property type="term" value="F:methyltransferase activity"/>
    <property type="evidence" value="ECO:0007669"/>
    <property type="project" value="UniProtKB-KW"/>
</dbReference>
<dbReference type="PANTHER" id="PTHR13096">
    <property type="entry name" value="MINA53 MYC INDUCED NUCLEAR ANTIGEN"/>
    <property type="match status" value="1"/>
</dbReference>
<feature type="region of interest" description="Disordered" evidence="13">
    <location>
        <begin position="594"/>
        <end position="668"/>
    </location>
</feature>
<dbReference type="Pfam" id="PF21233">
    <property type="entry name" value="WHD_RIOX1"/>
    <property type="match status" value="1"/>
</dbReference>
<dbReference type="AlphaFoldDB" id="A0A4Y6ES85"/>
<evidence type="ECO:0000256" key="3">
    <source>
        <dbReference type="ARBA" id="ARBA00022491"/>
    </source>
</evidence>
<keyword evidence="11 12" id="KW-0539">Nucleus</keyword>
<keyword evidence="8 12" id="KW-0408">Iron</keyword>
<dbReference type="GO" id="GO:0005506">
    <property type="term" value="F:iron ion binding"/>
    <property type="evidence" value="ECO:0007669"/>
    <property type="project" value="UniProtKB-UniRule"/>
</dbReference>
<dbReference type="Gene3D" id="2.60.120.650">
    <property type="entry name" value="Cupin"/>
    <property type="match status" value="1"/>
</dbReference>
<keyword evidence="7 12" id="KW-0560">Oxidoreductase</keyword>
<feature type="region of interest" description="Disordered" evidence="13">
    <location>
        <begin position="94"/>
        <end position="113"/>
    </location>
</feature>
<dbReference type="GO" id="GO:0051864">
    <property type="term" value="F:histone H3K36 demethylase activity"/>
    <property type="evidence" value="ECO:0007669"/>
    <property type="project" value="TreeGrafter"/>
</dbReference>
<evidence type="ECO:0000259" key="14">
    <source>
        <dbReference type="PROSITE" id="PS51184"/>
    </source>
</evidence>
<evidence type="ECO:0000256" key="8">
    <source>
        <dbReference type="ARBA" id="ARBA00023004"/>
    </source>
</evidence>
<evidence type="ECO:0000256" key="7">
    <source>
        <dbReference type="ARBA" id="ARBA00023002"/>
    </source>
</evidence>
<dbReference type="GO" id="GO:0032453">
    <property type="term" value="F:histone H3K4 demethylase activity"/>
    <property type="evidence" value="ECO:0007669"/>
    <property type="project" value="TreeGrafter"/>
</dbReference>
<comment type="function">
    <text evidence="12">Oxygenase that can act as both a histone lysine demethylase and a ribosomal histidine hydroxylase.</text>
</comment>
<dbReference type="FunFam" id="2.60.120.650:FF:000013">
    <property type="entry name" value="Ribosomal oxygenase 1"/>
    <property type="match status" value="1"/>
</dbReference>
<dbReference type="EC" id="1.14.11.-" evidence="12"/>
<evidence type="ECO:0000256" key="4">
    <source>
        <dbReference type="ARBA" id="ARBA00022723"/>
    </source>
</evidence>
<evidence type="ECO:0000256" key="2">
    <source>
        <dbReference type="ARBA" id="ARBA00010309"/>
    </source>
</evidence>
<evidence type="ECO:0000313" key="15">
    <source>
        <dbReference type="EMBL" id="QDF21452.1"/>
    </source>
</evidence>
<dbReference type="SUPFAM" id="SSF51197">
    <property type="entry name" value="Clavaminate synthase-like"/>
    <property type="match status" value="1"/>
</dbReference>
<keyword evidence="15" id="KW-0808">Transferase</keyword>
<keyword evidence="10 12" id="KW-0804">Transcription</keyword>
<evidence type="ECO:0000256" key="1">
    <source>
        <dbReference type="ARBA" id="ARBA00004123"/>
    </source>
</evidence>
<keyword evidence="15" id="KW-0489">Methyltransferase</keyword>
<evidence type="ECO:0000256" key="9">
    <source>
        <dbReference type="ARBA" id="ARBA00023015"/>
    </source>
</evidence>
<evidence type="ECO:0000256" key="13">
    <source>
        <dbReference type="SAM" id="MobiDB-lite"/>
    </source>
</evidence>
<comment type="cofactor">
    <cofactor evidence="12">
        <name>Fe(2+)</name>
        <dbReference type="ChEBI" id="CHEBI:29033"/>
    </cofactor>
    <text evidence="12">Binds 1 Fe(2+) ion per subunit.</text>
</comment>
<feature type="domain" description="JmjC" evidence="14">
    <location>
        <begin position="249"/>
        <end position="394"/>
    </location>
</feature>
<comment type="similarity">
    <text evidence="2">Belongs to the ROX family. NO66 subfamily.</text>
</comment>
<dbReference type="EMBL" id="MK234828">
    <property type="protein sequence ID" value="QDF21452.1"/>
    <property type="molecule type" value="mRNA"/>
</dbReference>
<sequence length="668" mass="77735">MSVKRKSAFSIYSENPEKSLIKESKKSEANDHSKAKLEGILKRTNQKKDSKTMKKKLSNISMSKLSESIGLFSNGKESGSKEFKTLGNDFEKKKKNKEKKKDKTEKKKNKKDKLECEKPAKKIKKIKNQPDKTYEIVDFEDDQIEYEPVMFDSRQEATSLFKRIIAPVKIKDFFGNYWEKKPMLIKRNKQSYYKSWFSCEEFDWILRNHSLEFTTNIDIVTYINDEKKKHNPEGRAYAPLVWDFFQQGCSIRLLNPATYSRNVWKYLSVLQELFGCCVGSNVYLTPAGTQGFAPHYDDIEAFVLQLEGKKRWRVYKPLNGNEVLPRHSSHNYSQSDLSEPIIDVVLEAGDLLYFPRGYIHQANACDDIHSLHITVSTYQKNTWGDFLSKLLPGAIEIAMQENLEFRKGLPIDYLINNGVAFEDNETENQKKFRNKTSMLVKELVQYLPIDAAVDQMAKEFIHQSLPPCFTEDEKSRSIHNHGEKWNSKKNRVENISEIEPDTSIKLIRRNCIRLVVEENSCFVYHNLDNTKIWCEKEAQYLEVDSEVAPAIEHLIIFYPKYVTVEELPLDSIEEKISVVQCLYDKGLIVTGEPLQCDHEETSENESEEENEISFSKNYFQDEETINEEEESEVNENGFNSEEYDQDAENEDQTNNESYQDSEDSQDSQ</sequence>
<dbReference type="InterPro" id="IPR003347">
    <property type="entry name" value="JmjC_dom"/>
</dbReference>
<feature type="compositionally biased region" description="Acidic residues" evidence="13">
    <location>
        <begin position="602"/>
        <end position="611"/>
    </location>
</feature>
<keyword evidence="9 12" id="KW-0805">Transcription regulation</keyword>
<dbReference type="InterPro" id="IPR049043">
    <property type="entry name" value="WHD_RIOX1"/>
</dbReference>
<protein>
    <recommendedName>
        <fullName evidence="12">Bifunctional lysine-specific demethylase and histidyl-hydroxylase</fullName>
        <ecNumber evidence="12">1.14.11.-</ecNumber>
    </recommendedName>
</protein>
<dbReference type="GO" id="GO:0005730">
    <property type="term" value="C:nucleolus"/>
    <property type="evidence" value="ECO:0007669"/>
    <property type="project" value="TreeGrafter"/>
</dbReference>
<reference evidence="15" key="1">
    <citation type="submission" date="2018-11" db="EMBL/GenBank/DDBJ databases">
        <authorList>
            <person name="Kim M.-S."/>
            <person name="Lee Y.-H."/>
            <person name="Lee J.-S."/>
        </authorList>
    </citation>
    <scope>NUCLEOTIDE SEQUENCE</scope>
</reference>
<feature type="region of interest" description="Disordered" evidence="13">
    <location>
        <begin position="1"/>
        <end position="59"/>
    </location>
</feature>
<dbReference type="Pfam" id="PF08007">
    <property type="entry name" value="JmjC_2"/>
    <property type="match status" value="1"/>
</dbReference>
<evidence type="ECO:0000256" key="12">
    <source>
        <dbReference type="RuleBase" id="RU366061"/>
    </source>
</evidence>
<evidence type="ECO:0000256" key="10">
    <source>
        <dbReference type="ARBA" id="ARBA00023163"/>
    </source>
</evidence>
<dbReference type="GO" id="GO:0032259">
    <property type="term" value="P:methylation"/>
    <property type="evidence" value="ECO:0007669"/>
    <property type="project" value="UniProtKB-KW"/>
</dbReference>
<feature type="compositionally biased region" description="Acidic residues" evidence="13">
    <location>
        <begin position="641"/>
        <end position="668"/>
    </location>
</feature>
<feature type="compositionally biased region" description="Acidic residues" evidence="13">
    <location>
        <begin position="620"/>
        <end position="633"/>
    </location>
</feature>
<evidence type="ECO:0000256" key="5">
    <source>
        <dbReference type="ARBA" id="ARBA00022853"/>
    </source>
</evidence>
<evidence type="ECO:0000256" key="6">
    <source>
        <dbReference type="ARBA" id="ARBA00022964"/>
    </source>
</evidence>
<name>A0A4Y6ES85_9BILA</name>
<keyword evidence="4 12" id="KW-0479">Metal-binding</keyword>
<evidence type="ECO:0000256" key="11">
    <source>
        <dbReference type="ARBA" id="ARBA00023242"/>
    </source>
</evidence>
<accession>A0A4Y6ES85</accession>
<dbReference type="PROSITE" id="PS51184">
    <property type="entry name" value="JMJC"/>
    <property type="match status" value="1"/>
</dbReference>
<organism evidence="15">
    <name type="scientific">Brachionus koreanus</name>
    <dbReference type="NCBI Taxonomy" id="1199090"/>
    <lineage>
        <taxon>Eukaryota</taxon>
        <taxon>Metazoa</taxon>
        <taxon>Spiralia</taxon>
        <taxon>Gnathifera</taxon>
        <taxon>Rotifera</taxon>
        <taxon>Eurotatoria</taxon>
        <taxon>Monogononta</taxon>
        <taxon>Pseudotrocha</taxon>
        <taxon>Ploima</taxon>
        <taxon>Brachionidae</taxon>
        <taxon>Brachionus</taxon>
    </lineage>
</organism>
<dbReference type="PANTHER" id="PTHR13096:SF8">
    <property type="entry name" value="RIBOSOMAL OXYGENASE 1"/>
    <property type="match status" value="1"/>
</dbReference>
<proteinExistence type="evidence at transcript level"/>
<keyword evidence="6 12" id="KW-0223">Dioxygenase</keyword>
<dbReference type="InterPro" id="IPR039994">
    <property type="entry name" value="NO66-like"/>
</dbReference>